<keyword evidence="3" id="KW-1185">Reference proteome</keyword>
<dbReference type="GO" id="GO:0003729">
    <property type="term" value="F:mRNA binding"/>
    <property type="evidence" value="ECO:0007669"/>
    <property type="project" value="InterPro"/>
</dbReference>
<evidence type="ECO:0000256" key="1">
    <source>
        <dbReference type="SAM" id="MobiDB-lite"/>
    </source>
</evidence>
<evidence type="ECO:0000313" key="3">
    <source>
        <dbReference type="Proteomes" id="UP001324427"/>
    </source>
</evidence>
<organism evidence="2 3">
    <name type="scientific">Oleoguttula mirabilis</name>
    <dbReference type="NCBI Taxonomy" id="1507867"/>
    <lineage>
        <taxon>Eukaryota</taxon>
        <taxon>Fungi</taxon>
        <taxon>Dikarya</taxon>
        <taxon>Ascomycota</taxon>
        <taxon>Pezizomycotina</taxon>
        <taxon>Dothideomycetes</taxon>
        <taxon>Dothideomycetidae</taxon>
        <taxon>Mycosphaerellales</taxon>
        <taxon>Teratosphaeriaceae</taxon>
        <taxon>Oleoguttula</taxon>
    </lineage>
</organism>
<protein>
    <submittedName>
        <fullName evidence="2">Uncharacterized protein</fullName>
    </submittedName>
</protein>
<dbReference type="InterPro" id="IPR012933">
    <property type="entry name" value="HicA_mRNA_interferase"/>
</dbReference>
<comment type="caution">
    <text evidence="2">The sequence shown here is derived from an EMBL/GenBank/DDBJ whole genome shotgun (WGS) entry which is preliminary data.</text>
</comment>
<dbReference type="AlphaFoldDB" id="A0AAV9JEL0"/>
<reference evidence="2 3" key="1">
    <citation type="submission" date="2021-11" db="EMBL/GenBank/DDBJ databases">
        <title>Black yeast isolated from Biological Soil Crust.</title>
        <authorList>
            <person name="Kurbessoian T."/>
        </authorList>
    </citation>
    <scope>NUCLEOTIDE SEQUENCE [LARGE SCALE GENOMIC DNA]</scope>
    <source>
        <strain evidence="2 3">CCFEE 5522</strain>
    </source>
</reference>
<proteinExistence type="predicted"/>
<dbReference type="Proteomes" id="UP001324427">
    <property type="component" value="Unassembled WGS sequence"/>
</dbReference>
<name>A0AAV9JEL0_9PEZI</name>
<feature type="region of interest" description="Disordered" evidence="1">
    <location>
        <begin position="561"/>
        <end position="587"/>
    </location>
</feature>
<dbReference type="PANTHER" id="PTHR40788:SF1">
    <property type="entry name" value="IPA PROTEIN"/>
    <property type="match status" value="1"/>
</dbReference>
<accession>A0AAV9JEL0</accession>
<sequence>MPTNLELNLRGKDNVRKEWLVDRFVNTREIHPELVYYRSPHEYGCCDDCPECTRQYRPLFEQQIDSRIYDDELEDAAAHDIASAFTAGIFQDLAYIREKLQCHGNTIMNRWTKKGVERRRILIKEAAPGLYEKKCAQVHLQYDHDDWPPKRAFRKTFLLPYLTVENLCDDKTKMLSLLHARASSEPQDWTMFDSEQFNDAFARGSLGLLFNPLCVVTRGDRYGQLDVWNKDGAHAWDMIGWPRGQLILEAQAELMHFLRCFVDQLLEGCNGESGSEKWQEVVTVGFKASGGQAFWAAHSRQAFTAAPSFNPRKLLEIAQTRLASAEDDLYLLQTDPAYAILQVTNLRKLKFYTLMGKESPDPWSPTAIEILQSHRRATMWRWVSNELAYVCSLDQKLSATDNVRAGADYNLAVGALHTLIKNIISQQVARLQIIIHALPGFQEIYEFGRNSNRQSTVRVKQIAGTETTLVDWFAKDPLFWAVHQLRCDDIRDIVDINKAFYFGFIDDLLANAQPKEKARLDQRALDYLSDMAGMDSILCAISYHRPHVMAVDQDTAVRTQGQREGGLSTWRNCTKEPPVKGFRQGNTPGAALKTFAEAGWPKGKRDESWLAEADRSRHLLNEFWTAMASHLRMLLDESGRSQEEIKFEMDLLQSGHAPQHLADLELEREAILASRADKQDRHSFALPEWAASSALPDKPVSLKDLANAHQKPKRRRGEGDDIAQDFSELHIGDGLQQLLSEEVQQAGSIEVNRDALRLFENMFSKSTETKGTVRWQQLVGAMVDAGCTVYCNGGSAVTFKHGTKSIVLHRPHPEPTIDPVILKADGERLKRRFGWDAEVFREREKGLA</sequence>
<dbReference type="EMBL" id="JAVFHQ010000030">
    <property type="protein sequence ID" value="KAK4543629.1"/>
    <property type="molecule type" value="Genomic_DNA"/>
</dbReference>
<evidence type="ECO:0000313" key="2">
    <source>
        <dbReference type="EMBL" id="KAK4543629.1"/>
    </source>
</evidence>
<gene>
    <name evidence="2" type="ORF">LTR36_005274</name>
</gene>
<dbReference type="PANTHER" id="PTHR40788">
    <property type="entry name" value="CLR5 DOMAIN-CONTAINING PROTEIN-RELATED"/>
    <property type="match status" value="1"/>
</dbReference>
<dbReference type="Pfam" id="PF07927">
    <property type="entry name" value="HicA_toxin"/>
    <property type="match status" value="1"/>
</dbReference>